<feature type="transmembrane region" description="Helical" evidence="1">
    <location>
        <begin position="81"/>
        <end position="107"/>
    </location>
</feature>
<dbReference type="EMBL" id="ML978127">
    <property type="protein sequence ID" value="KAF2097730.1"/>
    <property type="molecule type" value="Genomic_DNA"/>
</dbReference>
<dbReference type="AlphaFoldDB" id="A0A9P4I9Z6"/>
<gene>
    <name evidence="2" type="ORF">NA57DRAFT_76539</name>
</gene>
<reference evidence="2" key="1">
    <citation type="journal article" date="2020" name="Stud. Mycol.">
        <title>101 Dothideomycetes genomes: a test case for predicting lifestyles and emergence of pathogens.</title>
        <authorList>
            <person name="Haridas S."/>
            <person name="Albert R."/>
            <person name="Binder M."/>
            <person name="Bloem J."/>
            <person name="Labutti K."/>
            <person name="Salamov A."/>
            <person name="Andreopoulos B."/>
            <person name="Baker S."/>
            <person name="Barry K."/>
            <person name="Bills G."/>
            <person name="Bluhm B."/>
            <person name="Cannon C."/>
            <person name="Castanera R."/>
            <person name="Culley D."/>
            <person name="Daum C."/>
            <person name="Ezra D."/>
            <person name="Gonzalez J."/>
            <person name="Henrissat B."/>
            <person name="Kuo A."/>
            <person name="Liang C."/>
            <person name="Lipzen A."/>
            <person name="Lutzoni F."/>
            <person name="Magnuson J."/>
            <person name="Mondo S."/>
            <person name="Nolan M."/>
            <person name="Ohm R."/>
            <person name="Pangilinan J."/>
            <person name="Park H.-J."/>
            <person name="Ramirez L."/>
            <person name="Alfaro M."/>
            <person name="Sun H."/>
            <person name="Tritt A."/>
            <person name="Yoshinaga Y."/>
            <person name="Zwiers L.-H."/>
            <person name="Turgeon B."/>
            <person name="Goodwin S."/>
            <person name="Spatafora J."/>
            <person name="Crous P."/>
            <person name="Grigoriev I."/>
        </authorList>
    </citation>
    <scope>NUCLEOTIDE SEQUENCE</scope>
    <source>
        <strain evidence="2">CBS 133067</strain>
    </source>
</reference>
<evidence type="ECO:0000313" key="2">
    <source>
        <dbReference type="EMBL" id="KAF2097730.1"/>
    </source>
</evidence>
<evidence type="ECO:0000313" key="3">
    <source>
        <dbReference type="Proteomes" id="UP000799772"/>
    </source>
</evidence>
<organism evidence="2 3">
    <name type="scientific">Rhizodiscina lignyota</name>
    <dbReference type="NCBI Taxonomy" id="1504668"/>
    <lineage>
        <taxon>Eukaryota</taxon>
        <taxon>Fungi</taxon>
        <taxon>Dikarya</taxon>
        <taxon>Ascomycota</taxon>
        <taxon>Pezizomycotina</taxon>
        <taxon>Dothideomycetes</taxon>
        <taxon>Pleosporomycetidae</taxon>
        <taxon>Aulographales</taxon>
        <taxon>Rhizodiscinaceae</taxon>
        <taxon>Rhizodiscina</taxon>
    </lineage>
</organism>
<keyword evidence="1" id="KW-0472">Membrane</keyword>
<dbReference type="OrthoDB" id="3647at2759"/>
<dbReference type="Proteomes" id="UP000799772">
    <property type="component" value="Unassembled WGS sequence"/>
</dbReference>
<feature type="transmembrane region" description="Helical" evidence="1">
    <location>
        <begin position="35"/>
        <end position="61"/>
    </location>
</feature>
<proteinExistence type="predicted"/>
<protein>
    <submittedName>
        <fullName evidence="2">Uncharacterized protein</fullName>
    </submittedName>
</protein>
<keyword evidence="1" id="KW-1133">Transmembrane helix</keyword>
<sequence>MGIPYSKEINAAFDQVTPLVAAAYQVLQTTKNISIILAGIQVLTLVFLGMILVALVGLLFTMNPDLEKERQLYVTPTLLAIVSWAAVARISLLVVTAVSSVIAMWLIMRVAQHRHDVTALYEVADGVAAEDKEG</sequence>
<evidence type="ECO:0000256" key="1">
    <source>
        <dbReference type="SAM" id="Phobius"/>
    </source>
</evidence>
<keyword evidence="1" id="KW-0812">Transmembrane</keyword>
<accession>A0A9P4I9Z6</accession>
<name>A0A9P4I9Z6_9PEZI</name>
<keyword evidence="3" id="KW-1185">Reference proteome</keyword>
<comment type="caution">
    <text evidence="2">The sequence shown here is derived from an EMBL/GenBank/DDBJ whole genome shotgun (WGS) entry which is preliminary data.</text>
</comment>